<dbReference type="InParanoid" id="A0A1B4XH31"/>
<proteinExistence type="inferred from homology"/>
<feature type="compositionally biased region" description="Basic and acidic residues" evidence="2">
    <location>
        <begin position="63"/>
        <end position="82"/>
    </location>
</feature>
<evidence type="ECO:0000313" key="4">
    <source>
        <dbReference type="EMBL" id="BAV34093.1"/>
    </source>
</evidence>
<feature type="domain" description="CsbD-like" evidence="3">
    <location>
        <begin position="4"/>
        <end position="55"/>
    </location>
</feature>
<name>A0A1B4XH31_9GAMM</name>
<organism evidence="4 5">
    <name type="scientific">Sulfuricaulis limicola</name>
    <dbReference type="NCBI Taxonomy" id="1620215"/>
    <lineage>
        <taxon>Bacteria</taxon>
        <taxon>Pseudomonadati</taxon>
        <taxon>Pseudomonadota</taxon>
        <taxon>Gammaproteobacteria</taxon>
        <taxon>Acidiferrobacterales</taxon>
        <taxon>Acidiferrobacteraceae</taxon>
        <taxon>Sulfuricaulis</taxon>
    </lineage>
</organism>
<comment type="similarity">
    <text evidence="1">Belongs to the UPF0337 (CsbD) family.</text>
</comment>
<keyword evidence="5" id="KW-1185">Reference proteome</keyword>
<dbReference type="Gene3D" id="1.10.1470.10">
    <property type="entry name" value="YjbJ"/>
    <property type="match status" value="1"/>
</dbReference>
<evidence type="ECO:0000313" key="5">
    <source>
        <dbReference type="Proteomes" id="UP000243180"/>
    </source>
</evidence>
<dbReference type="Proteomes" id="UP000243180">
    <property type="component" value="Chromosome"/>
</dbReference>
<dbReference type="Pfam" id="PF05532">
    <property type="entry name" value="CsbD"/>
    <property type="match status" value="1"/>
</dbReference>
<dbReference type="InterPro" id="IPR008462">
    <property type="entry name" value="CsbD"/>
</dbReference>
<evidence type="ECO:0000259" key="3">
    <source>
        <dbReference type="Pfam" id="PF05532"/>
    </source>
</evidence>
<feature type="region of interest" description="Disordered" evidence="2">
    <location>
        <begin position="61"/>
        <end position="82"/>
    </location>
</feature>
<reference evidence="4 5" key="1">
    <citation type="submission" date="2015-05" db="EMBL/GenBank/DDBJ databases">
        <title>Complete genome sequence of a sulfur-oxidizing gammaproteobacterium strain HA5.</title>
        <authorList>
            <person name="Miura A."/>
            <person name="Kojima H."/>
            <person name="Fukui M."/>
        </authorList>
    </citation>
    <scope>NUCLEOTIDE SEQUENCE [LARGE SCALE GENOMIC DNA]</scope>
    <source>
        <strain evidence="4 5">HA5</strain>
    </source>
</reference>
<evidence type="ECO:0000256" key="2">
    <source>
        <dbReference type="SAM" id="MobiDB-lite"/>
    </source>
</evidence>
<dbReference type="AlphaFoldDB" id="A0A1B4XH31"/>
<gene>
    <name evidence="4" type="ORF">SCL_1795</name>
</gene>
<evidence type="ECO:0000256" key="1">
    <source>
        <dbReference type="ARBA" id="ARBA00009129"/>
    </source>
</evidence>
<dbReference type="InterPro" id="IPR036629">
    <property type="entry name" value="YjbJ_sf"/>
</dbReference>
<dbReference type="SUPFAM" id="SSF69047">
    <property type="entry name" value="Hypothetical protein YjbJ"/>
    <property type="match status" value="1"/>
</dbReference>
<dbReference type="EMBL" id="AP014879">
    <property type="protein sequence ID" value="BAV34093.1"/>
    <property type="molecule type" value="Genomic_DNA"/>
</dbReference>
<dbReference type="KEGG" id="slim:SCL_1795"/>
<sequence length="82" mass="9272">MNRDQFKGRIKQAKGRIKEISGELTRDKLLEKKGQAQKIGGRIQAGYGDFKDDIQGYNDLEDDIRGYGDSRNGRQSNHDADS</sequence>
<protein>
    <submittedName>
        <fullName evidence="4">CsbD family protein</fullName>
    </submittedName>
</protein>
<dbReference type="OrthoDB" id="8564562at2"/>
<accession>A0A1B4XH31</accession>